<accession>A0AC34QTF6</accession>
<name>A0AC34QTF6_9BILA</name>
<reference evidence="2" key="1">
    <citation type="submission" date="2022-11" db="UniProtKB">
        <authorList>
            <consortium name="WormBaseParasite"/>
        </authorList>
    </citation>
    <scope>IDENTIFICATION</scope>
</reference>
<evidence type="ECO:0000313" key="1">
    <source>
        <dbReference type="Proteomes" id="UP000887576"/>
    </source>
</evidence>
<proteinExistence type="predicted"/>
<dbReference type="WBParaSite" id="JU765_v2.g19111.t1">
    <property type="protein sequence ID" value="JU765_v2.g19111.t1"/>
    <property type="gene ID" value="JU765_v2.g19111"/>
</dbReference>
<protein>
    <submittedName>
        <fullName evidence="2">Uncharacterized protein</fullName>
    </submittedName>
</protein>
<organism evidence="1 2">
    <name type="scientific">Panagrolaimus sp. JU765</name>
    <dbReference type="NCBI Taxonomy" id="591449"/>
    <lineage>
        <taxon>Eukaryota</taxon>
        <taxon>Metazoa</taxon>
        <taxon>Ecdysozoa</taxon>
        <taxon>Nematoda</taxon>
        <taxon>Chromadorea</taxon>
        <taxon>Rhabditida</taxon>
        <taxon>Tylenchina</taxon>
        <taxon>Panagrolaimomorpha</taxon>
        <taxon>Panagrolaimoidea</taxon>
        <taxon>Panagrolaimidae</taxon>
        <taxon>Panagrolaimus</taxon>
    </lineage>
</organism>
<dbReference type="Proteomes" id="UP000887576">
    <property type="component" value="Unplaced"/>
</dbReference>
<evidence type="ECO:0000313" key="2">
    <source>
        <dbReference type="WBParaSite" id="JU765_v2.g19111.t1"/>
    </source>
</evidence>
<sequence length="385" mass="43911">MNNQRHKRKNRSRSKPRNVLEDLMSALIENRSFQKLWQDEALDLLNLTNDEQLQTPKMEDELVLNNDSASASLIVDELAHSVHLCVETFLRSLPLALPNSDAKMSRETASLYSVRVQIDRLTLNKDLQLPQLRLAARRIGHLLKNFTIAVSSPFPVPSCSFLASSVCDLLYRFEELCSMNENLVPVFSCAKLRKSIDDFHYDIVKRLNMILLQRRPTTAQTTSSGIGTMSKSYSNITNFANSRHQYHPAAMGPTIVFTRSPQGTSSKSYLLPPELEEARSRLRRSKSMIIKNQPSKVATKNLILDEIENRWKNLLTDDFLTNFEKRSGGESIAALKASCKLTRNNNSNEIRLNGFLNVDYIALDTSLEYLNLWLFEAITVTRMRK</sequence>